<organism evidence="1 2">
    <name type="scientific">Marchantia polymorpha subsp. ruderalis</name>
    <dbReference type="NCBI Taxonomy" id="1480154"/>
    <lineage>
        <taxon>Eukaryota</taxon>
        <taxon>Viridiplantae</taxon>
        <taxon>Streptophyta</taxon>
        <taxon>Embryophyta</taxon>
        <taxon>Marchantiophyta</taxon>
        <taxon>Marchantiopsida</taxon>
        <taxon>Marchantiidae</taxon>
        <taxon>Marchantiales</taxon>
        <taxon>Marchantiaceae</taxon>
        <taxon>Marchantia</taxon>
    </lineage>
</organism>
<proteinExistence type="predicted"/>
<protein>
    <submittedName>
        <fullName evidence="1">Uncharacterized protein</fullName>
    </submittedName>
</protein>
<name>A0A176WQ58_MARPO</name>
<gene>
    <name evidence="1" type="ORF">AXG93_593s1100</name>
</gene>
<evidence type="ECO:0000313" key="2">
    <source>
        <dbReference type="Proteomes" id="UP000077202"/>
    </source>
</evidence>
<dbReference type="EMBL" id="LVLJ01000294">
    <property type="protein sequence ID" value="OAE34954.1"/>
    <property type="molecule type" value="Genomic_DNA"/>
</dbReference>
<evidence type="ECO:0000313" key="1">
    <source>
        <dbReference type="EMBL" id="OAE34954.1"/>
    </source>
</evidence>
<dbReference type="AlphaFoldDB" id="A0A176WQ58"/>
<comment type="caution">
    <text evidence="1">The sequence shown here is derived from an EMBL/GenBank/DDBJ whole genome shotgun (WGS) entry which is preliminary data.</text>
</comment>
<keyword evidence="2" id="KW-1185">Reference proteome</keyword>
<accession>A0A176WQ58</accession>
<reference evidence="1" key="1">
    <citation type="submission" date="2016-03" db="EMBL/GenBank/DDBJ databases">
        <title>Mechanisms controlling the formation of the plant cell surface in tip-growing cells are functionally conserved among land plants.</title>
        <authorList>
            <person name="Honkanen S."/>
            <person name="Jones V.A."/>
            <person name="Morieri G."/>
            <person name="Champion C."/>
            <person name="Hetherington A.J."/>
            <person name="Kelly S."/>
            <person name="Saint-Marcoux D."/>
            <person name="Proust H."/>
            <person name="Prescott H."/>
            <person name="Dolan L."/>
        </authorList>
    </citation>
    <scope>NUCLEOTIDE SEQUENCE [LARGE SCALE GENOMIC DNA]</scope>
    <source>
        <tissue evidence="1">Whole gametophyte</tissue>
    </source>
</reference>
<sequence>MPPGSRTTPPDLYALSSKILDRMESSLKVILPAAGADPTTGKQYAIDWLNKRIPCSGESTPFSLASPKTPYIAVPVPAW</sequence>
<dbReference type="Proteomes" id="UP000077202">
    <property type="component" value="Unassembled WGS sequence"/>
</dbReference>